<feature type="domain" description="NAD(P)-binding" evidence="1">
    <location>
        <begin position="37"/>
        <end position="91"/>
    </location>
</feature>
<dbReference type="PANTHER" id="PTHR43725">
    <property type="entry name" value="UDP-GLUCOSE 4-EPIMERASE"/>
    <property type="match status" value="1"/>
</dbReference>
<evidence type="ECO:0000259" key="1">
    <source>
        <dbReference type="Pfam" id="PF16363"/>
    </source>
</evidence>
<dbReference type="AlphaFoldDB" id="A0A6J7PQR8"/>
<name>A0A6J7PQR8_9ZZZZ</name>
<dbReference type="InterPro" id="IPR036291">
    <property type="entry name" value="NAD(P)-bd_dom_sf"/>
</dbReference>
<accession>A0A6J7PQR8</accession>
<sequence>MHVVDLIDAHIKALNTLGNPGHEIFNLGSGGGYSVREVIAAASQATGSQIPFVDSPRRAGDPAVLIADITKANHVLGWKPTRNLEAMVSDTLASFG</sequence>
<dbReference type="Gene3D" id="3.40.50.720">
    <property type="entry name" value="NAD(P)-binding Rossmann-like Domain"/>
    <property type="match status" value="1"/>
</dbReference>
<dbReference type="Gene3D" id="3.90.25.10">
    <property type="entry name" value="UDP-galactose 4-epimerase, domain 1"/>
    <property type="match status" value="1"/>
</dbReference>
<dbReference type="InterPro" id="IPR016040">
    <property type="entry name" value="NAD(P)-bd_dom"/>
</dbReference>
<evidence type="ECO:0000313" key="2">
    <source>
        <dbReference type="EMBL" id="CAB5007727.1"/>
    </source>
</evidence>
<protein>
    <submittedName>
        <fullName evidence="2">Unannotated protein</fullName>
    </submittedName>
</protein>
<proteinExistence type="predicted"/>
<dbReference type="EMBL" id="CAFBPH010000035">
    <property type="protein sequence ID" value="CAB5007727.1"/>
    <property type="molecule type" value="Genomic_DNA"/>
</dbReference>
<organism evidence="2">
    <name type="scientific">freshwater metagenome</name>
    <dbReference type="NCBI Taxonomy" id="449393"/>
    <lineage>
        <taxon>unclassified sequences</taxon>
        <taxon>metagenomes</taxon>
        <taxon>ecological metagenomes</taxon>
    </lineage>
</organism>
<gene>
    <name evidence="2" type="ORF">UFOPK4087_00286</name>
</gene>
<reference evidence="2" key="1">
    <citation type="submission" date="2020-05" db="EMBL/GenBank/DDBJ databases">
        <authorList>
            <person name="Chiriac C."/>
            <person name="Salcher M."/>
            <person name="Ghai R."/>
            <person name="Kavagutti S V."/>
        </authorList>
    </citation>
    <scope>NUCLEOTIDE SEQUENCE</scope>
</reference>
<dbReference type="Pfam" id="PF16363">
    <property type="entry name" value="GDP_Man_Dehyd"/>
    <property type="match status" value="1"/>
</dbReference>
<dbReference type="SUPFAM" id="SSF51735">
    <property type="entry name" value="NAD(P)-binding Rossmann-fold domains"/>
    <property type="match status" value="1"/>
</dbReference>